<protein>
    <submittedName>
        <fullName evidence="2">Site-specific recombinase XerD</fullName>
    </submittedName>
</protein>
<dbReference type="InterPro" id="IPR013762">
    <property type="entry name" value="Integrase-like_cat_sf"/>
</dbReference>
<keyword evidence="1" id="KW-0233">DNA recombination</keyword>
<proteinExistence type="predicted"/>
<reference evidence="2 3" key="1">
    <citation type="submission" date="2019-03" db="EMBL/GenBank/DDBJ databases">
        <title>Genomic Encyclopedia of Type Strains, Phase IV (KMG-IV): sequencing the most valuable type-strain genomes for metagenomic binning, comparative biology and taxonomic classification.</title>
        <authorList>
            <person name="Goeker M."/>
        </authorList>
    </citation>
    <scope>NUCLEOTIDE SEQUENCE [LARGE SCALE GENOMIC DNA]</scope>
    <source>
        <strain evidence="2 3">DSM 45934</strain>
    </source>
</reference>
<dbReference type="GO" id="GO:0003677">
    <property type="term" value="F:DNA binding"/>
    <property type="evidence" value="ECO:0007669"/>
    <property type="project" value="InterPro"/>
</dbReference>
<evidence type="ECO:0000256" key="1">
    <source>
        <dbReference type="ARBA" id="ARBA00023172"/>
    </source>
</evidence>
<dbReference type="EMBL" id="SLWS01000007">
    <property type="protein sequence ID" value="TCO55661.1"/>
    <property type="molecule type" value="Genomic_DNA"/>
</dbReference>
<evidence type="ECO:0000313" key="2">
    <source>
        <dbReference type="EMBL" id="TCO55661.1"/>
    </source>
</evidence>
<dbReference type="GO" id="GO:0006310">
    <property type="term" value="P:DNA recombination"/>
    <property type="evidence" value="ECO:0007669"/>
    <property type="project" value="UniProtKB-KW"/>
</dbReference>
<keyword evidence="3" id="KW-1185">Reference proteome</keyword>
<sequence>MRRLGHDEIALTHEAFHTLHPWRAAAHLRELLMACGALPRLDKQICSLERWLIGHLDTVTDPAHTQLLHRFASWEVLPRLRTRAENKSLTSANRRFAGEQIKLATQFLTWLTQQQRTLESCRQADIDTWHAEHGEHERNRVRSLLLWAMTSKLTRSLRLPGPSVKRNAPLPQHERMALLGQLLTDRDLPLRSRVAGVIVLLYAQRVSRIVRLTVDDVIRDGDQVLLRLGEPPSPVPAPVAELLIEWISKRDNMNTATNPNSRRLFPGGRAGQPMHSEWLAALVNELGIPTTTGRTSAIRQHVLDMPAPVVADALGYHQNTATRIATQADATWSRYAPGDHSRLQTPSTGDS</sequence>
<comment type="caution">
    <text evidence="2">The sequence shown here is derived from an EMBL/GenBank/DDBJ whole genome shotgun (WGS) entry which is preliminary data.</text>
</comment>
<dbReference type="Proteomes" id="UP000295680">
    <property type="component" value="Unassembled WGS sequence"/>
</dbReference>
<dbReference type="RefSeq" id="WP_207926299.1">
    <property type="nucleotide sequence ID" value="NZ_SLWS01000007.1"/>
</dbReference>
<dbReference type="Gene3D" id="1.10.443.10">
    <property type="entry name" value="Intergrase catalytic core"/>
    <property type="match status" value="1"/>
</dbReference>
<dbReference type="SUPFAM" id="SSF56349">
    <property type="entry name" value="DNA breaking-rejoining enzymes"/>
    <property type="match status" value="1"/>
</dbReference>
<gene>
    <name evidence="2" type="ORF">EV192_10783</name>
</gene>
<accession>A0A4R2J8P1</accession>
<dbReference type="AlphaFoldDB" id="A0A4R2J8P1"/>
<dbReference type="GO" id="GO:0015074">
    <property type="term" value="P:DNA integration"/>
    <property type="evidence" value="ECO:0007669"/>
    <property type="project" value="InterPro"/>
</dbReference>
<dbReference type="InterPro" id="IPR011010">
    <property type="entry name" value="DNA_brk_join_enz"/>
</dbReference>
<organism evidence="2 3">
    <name type="scientific">Actinocrispum wychmicini</name>
    <dbReference type="NCBI Taxonomy" id="1213861"/>
    <lineage>
        <taxon>Bacteria</taxon>
        <taxon>Bacillati</taxon>
        <taxon>Actinomycetota</taxon>
        <taxon>Actinomycetes</taxon>
        <taxon>Pseudonocardiales</taxon>
        <taxon>Pseudonocardiaceae</taxon>
        <taxon>Actinocrispum</taxon>
    </lineage>
</organism>
<evidence type="ECO:0000313" key="3">
    <source>
        <dbReference type="Proteomes" id="UP000295680"/>
    </source>
</evidence>
<name>A0A4R2J8P1_9PSEU</name>